<evidence type="ECO:0000313" key="1">
    <source>
        <dbReference type="EMBL" id="KAK7933276.1"/>
    </source>
</evidence>
<protein>
    <submittedName>
        <fullName evidence="1">Uncharacterized protein</fullName>
    </submittedName>
</protein>
<accession>A0AAW0PXH8</accession>
<proteinExistence type="predicted"/>
<comment type="caution">
    <text evidence="1">The sequence shown here is derived from an EMBL/GenBank/DDBJ whole genome shotgun (WGS) entry which is preliminary data.</text>
</comment>
<evidence type="ECO:0000313" key="2">
    <source>
        <dbReference type="Proteomes" id="UP001460270"/>
    </source>
</evidence>
<name>A0AAW0PXH8_9GOBI</name>
<dbReference type="EMBL" id="JBBPFD010000003">
    <property type="protein sequence ID" value="KAK7933276.1"/>
    <property type="molecule type" value="Genomic_DNA"/>
</dbReference>
<reference evidence="2" key="1">
    <citation type="submission" date="2024-04" db="EMBL/GenBank/DDBJ databases">
        <title>Salinicola lusitanus LLJ914,a marine bacterium isolated from the Okinawa Trough.</title>
        <authorList>
            <person name="Li J."/>
        </authorList>
    </citation>
    <scope>NUCLEOTIDE SEQUENCE [LARGE SCALE GENOMIC DNA]</scope>
</reference>
<organism evidence="1 2">
    <name type="scientific">Mugilogobius chulae</name>
    <name type="common">yellowstripe goby</name>
    <dbReference type="NCBI Taxonomy" id="88201"/>
    <lineage>
        <taxon>Eukaryota</taxon>
        <taxon>Metazoa</taxon>
        <taxon>Chordata</taxon>
        <taxon>Craniata</taxon>
        <taxon>Vertebrata</taxon>
        <taxon>Euteleostomi</taxon>
        <taxon>Actinopterygii</taxon>
        <taxon>Neopterygii</taxon>
        <taxon>Teleostei</taxon>
        <taxon>Neoteleostei</taxon>
        <taxon>Acanthomorphata</taxon>
        <taxon>Gobiaria</taxon>
        <taxon>Gobiiformes</taxon>
        <taxon>Gobioidei</taxon>
        <taxon>Gobiidae</taxon>
        <taxon>Gobionellinae</taxon>
        <taxon>Mugilogobius</taxon>
    </lineage>
</organism>
<dbReference type="AlphaFoldDB" id="A0AAW0PXH8"/>
<dbReference type="Proteomes" id="UP001460270">
    <property type="component" value="Unassembled WGS sequence"/>
</dbReference>
<sequence>MEEELERRAVLEISSKPILRIVREYFNSISPVQWILLVNGTCDMKTRQILHSMFVHLIQSVSATTLCELIQMKITGVRVILEHSIGKIFARALNVPVRGVDTSQELTKMIKLEISEKINSALSADSQEEQMGDRVNLVNSSLSSADVGLRMVDEAIACLRVCLSALTCSCGVRRCYTSPVVNMNPATPRVASESAIYPTTCHCCVSKFARKNFIKKQENIDNKIPSITQPKSTTPVTSITPKVLSTMSATQVHTEVSGNGQRHDLFERSEVHPKACVPSFISRDVPAIVLNTPHIEPELSQSQSMMQCMIASLMVKMFKGKVMLHPKDELFQVIYNRLTEKAWEEIYIPDSQLKTTKKKLEQIINGVMKDLGMTYGTAYRMLKSALDETNETFVANVVQFLKKHLQINLNKPSLLTRVGRFFCKCFCMWCEDDEDPPNGPHHY</sequence>
<keyword evidence="2" id="KW-1185">Reference proteome</keyword>
<gene>
    <name evidence="1" type="ORF">WMY93_004172</name>
</gene>